<protein>
    <recommendedName>
        <fullName evidence="3">NIPSNAP protein</fullName>
    </recommendedName>
</protein>
<dbReference type="EMBL" id="FMBC01000039">
    <property type="protein sequence ID" value="SCC57482.1"/>
    <property type="molecule type" value="Genomic_DNA"/>
</dbReference>
<proteinExistence type="predicted"/>
<keyword evidence="2" id="KW-1185">Reference proteome</keyword>
<dbReference type="AlphaFoldDB" id="A0A1C4FNL6"/>
<name>A0A1C4FNL6_9ENTR</name>
<dbReference type="Proteomes" id="UP000198515">
    <property type="component" value="Unassembled WGS sequence"/>
</dbReference>
<reference evidence="2" key="1">
    <citation type="submission" date="2016-08" db="EMBL/GenBank/DDBJ databases">
        <authorList>
            <person name="Varghese N."/>
            <person name="Submissions Spin"/>
        </authorList>
    </citation>
    <scope>NUCLEOTIDE SEQUENCE [LARGE SCALE GENOMIC DNA]</scope>
    <source>
        <strain evidence="2">REICA_142</strain>
    </source>
</reference>
<evidence type="ECO:0000313" key="1">
    <source>
        <dbReference type="EMBL" id="SCC57482.1"/>
    </source>
</evidence>
<evidence type="ECO:0000313" key="2">
    <source>
        <dbReference type="Proteomes" id="UP000198515"/>
    </source>
</evidence>
<accession>A0A1C4FNL6</accession>
<evidence type="ECO:0008006" key="3">
    <source>
        <dbReference type="Google" id="ProtNLM"/>
    </source>
</evidence>
<organism evidence="1 2">
    <name type="scientific">Kosakonia oryziphila</name>
    <dbReference type="NCBI Taxonomy" id="1005667"/>
    <lineage>
        <taxon>Bacteria</taxon>
        <taxon>Pseudomonadati</taxon>
        <taxon>Pseudomonadota</taxon>
        <taxon>Gammaproteobacteria</taxon>
        <taxon>Enterobacterales</taxon>
        <taxon>Enterobacteriaceae</taxon>
        <taxon>Kosakonia</taxon>
    </lineage>
</organism>
<gene>
    <name evidence="1" type="ORF">GA0061070_103940</name>
</gene>
<dbReference type="OrthoDB" id="2297285at2"/>
<sequence length="101" mass="11678">MKQLRIYTLKNKQSAAKYFRECWPKHMVSLPKFGIFVNNVYIGGNEQENQVIAVVTFPDDCDINLVNQNYMRSKEFSNDMSGFNMSDIINVDEINISGTLF</sequence>
<dbReference type="RefSeq" id="WP_090137322.1">
    <property type="nucleotide sequence ID" value="NZ_FMBC01000039.1"/>
</dbReference>